<dbReference type="SMART" id="SM01204">
    <property type="entry name" value="FIST_C"/>
    <property type="match status" value="1"/>
</dbReference>
<name>A0A1Z4BTZ7_9GAMM</name>
<gene>
    <name evidence="5" type="ORF">CEK71_00725</name>
</gene>
<dbReference type="SUPFAM" id="SSF55073">
    <property type="entry name" value="Nucleotide cyclase"/>
    <property type="match status" value="1"/>
</dbReference>
<dbReference type="AlphaFoldDB" id="A0A1Z4BTZ7"/>
<evidence type="ECO:0000256" key="1">
    <source>
        <dbReference type="ARBA" id="ARBA00001946"/>
    </source>
</evidence>
<dbReference type="CDD" id="cd01949">
    <property type="entry name" value="GGDEF"/>
    <property type="match status" value="1"/>
</dbReference>
<dbReference type="PANTHER" id="PTHR45138">
    <property type="entry name" value="REGULATORY COMPONENTS OF SENSORY TRANSDUCTION SYSTEM"/>
    <property type="match status" value="1"/>
</dbReference>
<feature type="domain" description="GGDEF" evidence="4">
    <location>
        <begin position="455"/>
        <end position="589"/>
    </location>
</feature>
<dbReference type="PANTHER" id="PTHR45138:SF9">
    <property type="entry name" value="DIGUANYLATE CYCLASE DGCM-RELATED"/>
    <property type="match status" value="1"/>
</dbReference>
<comment type="catalytic activity">
    <reaction evidence="3">
        <text>2 GTP = 3',3'-c-di-GMP + 2 diphosphate</text>
        <dbReference type="Rhea" id="RHEA:24898"/>
        <dbReference type="ChEBI" id="CHEBI:33019"/>
        <dbReference type="ChEBI" id="CHEBI:37565"/>
        <dbReference type="ChEBI" id="CHEBI:58805"/>
        <dbReference type="EC" id="2.7.7.65"/>
    </reaction>
</comment>
<evidence type="ECO:0000259" key="4">
    <source>
        <dbReference type="PROSITE" id="PS50887"/>
    </source>
</evidence>
<dbReference type="EMBL" id="CP022129">
    <property type="protein sequence ID" value="ASF44702.1"/>
    <property type="molecule type" value="Genomic_DNA"/>
</dbReference>
<dbReference type="SMART" id="SM00267">
    <property type="entry name" value="GGDEF"/>
    <property type="match status" value="1"/>
</dbReference>
<dbReference type="RefSeq" id="WP_088617585.1">
    <property type="nucleotide sequence ID" value="NZ_CP022129.1"/>
</dbReference>
<dbReference type="InterPro" id="IPR043128">
    <property type="entry name" value="Rev_trsase/Diguanyl_cyclase"/>
</dbReference>
<dbReference type="GO" id="GO:0052621">
    <property type="term" value="F:diguanylate cyclase activity"/>
    <property type="evidence" value="ECO:0007669"/>
    <property type="project" value="UniProtKB-EC"/>
</dbReference>
<dbReference type="KEGG" id="mpsy:CEK71_00725"/>
<dbReference type="NCBIfam" id="TIGR00254">
    <property type="entry name" value="GGDEF"/>
    <property type="match status" value="1"/>
</dbReference>
<dbReference type="PROSITE" id="PS50887">
    <property type="entry name" value="GGDEF"/>
    <property type="match status" value="1"/>
</dbReference>
<evidence type="ECO:0000256" key="2">
    <source>
        <dbReference type="ARBA" id="ARBA00012528"/>
    </source>
</evidence>
<dbReference type="Proteomes" id="UP000197019">
    <property type="component" value="Chromosome"/>
</dbReference>
<sequence>MKHITAAFTAAEQFAPFFSSAAVQTAAKSAHSVLIQLFVGQCNDAWILNLVNTAQHALPQAVIVGSTSAGEICAGRVSLESTVVSVSIFSSASLHPIACASHQGGEYTAGQAIAEALQPIPHLQGILLLATPTRINCANVLKGIEDRLPTVPVFGGGAAETLNCQQPRVFLHTALLAEGCVAVGLAGAQLRIETHITFGWQALGPQMALTAVDGFNIQCIDDKPALDVYRKYLGIHPDDEDMYLVEFPLLMERYGTQIARNPVSANQDGSVTLVADVYQDETVRLGYLNVDLALENTHAVVAELAAFAPEAIYLYSCICRRFTLQQDVELETYPFQALAPVAGFFTSGEFCRHGNHLQQLNSSQIVVAMRETEAAEPAHWTDTGADTAKDRYRFRHARITSHLLHFIATLSDELEMANSKLQHLAEHDPLTGALNRRTLDNALDTELAIADRYNRYCSLVMFDLDHFKQFNDNYGHSAGDIVLSSIAQTVRQTIRRSDMLFRFGGEEFLLLLPETATEGAWEIAEKIRLAIARLTLAYTEILLPKITASFGVASYPAHGEEALALINAADAALYQAKAQGRNRVLAFAE</sequence>
<dbReference type="InterPro" id="IPR029787">
    <property type="entry name" value="Nucleotide_cyclase"/>
</dbReference>
<dbReference type="OrthoDB" id="9812260at2"/>
<evidence type="ECO:0000256" key="3">
    <source>
        <dbReference type="ARBA" id="ARBA00034247"/>
    </source>
</evidence>
<dbReference type="InterPro" id="IPR000160">
    <property type="entry name" value="GGDEF_dom"/>
</dbReference>
<comment type="cofactor">
    <cofactor evidence="1">
        <name>Mg(2+)</name>
        <dbReference type="ChEBI" id="CHEBI:18420"/>
    </cofactor>
</comment>
<evidence type="ECO:0000313" key="6">
    <source>
        <dbReference type="Proteomes" id="UP000197019"/>
    </source>
</evidence>
<dbReference type="EC" id="2.7.7.65" evidence="2"/>
<dbReference type="Pfam" id="PF00990">
    <property type="entry name" value="GGDEF"/>
    <property type="match status" value="1"/>
</dbReference>
<organism evidence="5 6">
    <name type="scientific">Methylovulum psychrotolerans</name>
    <dbReference type="NCBI Taxonomy" id="1704499"/>
    <lineage>
        <taxon>Bacteria</taxon>
        <taxon>Pseudomonadati</taxon>
        <taxon>Pseudomonadota</taxon>
        <taxon>Gammaproteobacteria</taxon>
        <taxon>Methylococcales</taxon>
        <taxon>Methylococcaceae</taxon>
        <taxon>Methylovulum</taxon>
    </lineage>
</organism>
<dbReference type="FunFam" id="3.30.70.270:FF:000001">
    <property type="entry name" value="Diguanylate cyclase domain protein"/>
    <property type="match status" value="1"/>
</dbReference>
<dbReference type="Gene3D" id="3.30.70.270">
    <property type="match status" value="1"/>
</dbReference>
<dbReference type="InterPro" id="IPR013702">
    <property type="entry name" value="FIST_domain_N"/>
</dbReference>
<dbReference type="Pfam" id="PF08495">
    <property type="entry name" value="FIST"/>
    <property type="match status" value="1"/>
</dbReference>
<dbReference type="SMART" id="SM00897">
    <property type="entry name" value="FIST"/>
    <property type="match status" value="1"/>
</dbReference>
<dbReference type="InterPro" id="IPR050469">
    <property type="entry name" value="Diguanylate_Cyclase"/>
</dbReference>
<protein>
    <recommendedName>
        <fullName evidence="2">diguanylate cyclase</fullName>
        <ecNumber evidence="2">2.7.7.65</ecNumber>
    </recommendedName>
</protein>
<proteinExistence type="predicted"/>
<evidence type="ECO:0000313" key="5">
    <source>
        <dbReference type="EMBL" id="ASF44702.1"/>
    </source>
</evidence>
<reference evidence="5 6" key="1">
    <citation type="submission" date="2017-06" db="EMBL/GenBank/DDBJ databases">
        <title>Genome Sequencing of the methanotroph Methylovulum psychrotolerants str. HV10-M2 isolated from a high-altitude environment.</title>
        <authorList>
            <person name="Mateos-Rivera A."/>
        </authorList>
    </citation>
    <scope>NUCLEOTIDE SEQUENCE [LARGE SCALE GENOMIC DNA]</scope>
    <source>
        <strain evidence="5 6">HV10_M2</strain>
    </source>
</reference>
<accession>A0A1Z4BTZ7</accession>
<dbReference type="Pfam" id="PF10442">
    <property type="entry name" value="FIST_C"/>
    <property type="match status" value="1"/>
</dbReference>
<dbReference type="InterPro" id="IPR019494">
    <property type="entry name" value="FIST_C"/>
</dbReference>
<keyword evidence="6" id="KW-1185">Reference proteome</keyword>